<protein>
    <submittedName>
        <fullName evidence="1">Uncharacterized protein</fullName>
    </submittedName>
</protein>
<accession>A0AAV5WWI1</accession>
<evidence type="ECO:0000313" key="1">
    <source>
        <dbReference type="EMBL" id="GMT36446.1"/>
    </source>
</evidence>
<dbReference type="EMBL" id="BTSY01000007">
    <property type="protein sequence ID" value="GMT36446.1"/>
    <property type="molecule type" value="Genomic_DNA"/>
</dbReference>
<reference evidence="1" key="1">
    <citation type="submission" date="2023-10" db="EMBL/GenBank/DDBJ databases">
        <title>Genome assembly of Pristionchus species.</title>
        <authorList>
            <person name="Yoshida K."/>
            <person name="Sommer R.J."/>
        </authorList>
    </citation>
    <scope>NUCLEOTIDE SEQUENCE</scope>
    <source>
        <strain evidence="1">RS5133</strain>
    </source>
</reference>
<gene>
    <name evidence="1" type="ORF">PFISCL1PPCAC_27743</name>
</gene>
<dbReference type="AlphaFoldDB" id="A0AAV5WWI1"/>
<keyword evidence="2" id="KW-1185">Reference proteome</keyword>
<organism evidence="1 2">
    <name type="scientific">Pristionchus fissidentatus</name>
    <dbReference type="NCBI Taxonomy" id="1538716"/>
    <lineage>
        <taxon>Eukaryota</taxon>
        <taxon>Metazoa</taxon>
        <taxon>Ecdysozoa</taxon>
        <taxon>Nematoda</taxon>
        <taxon>Chromadorea</taxon>
        <taxon>Rhabditida</taxon>
        <taxon>Rhabditina</taxon>
        <taxon>Diplogasteromorpha</taxon>
        <taxon>Diplogasteroidea</taxon>
        <taxon>Neodiplogasteridae</taxon>
        <taxon>Pristionchus</taxon>
    </lineage>
</organism>
<evidence type="ECO:0000313" key="2">
    <source>
        <dbReference type="Proteomes" id="UP001432322"/>
    </source>
</evidence>
<sequence>MDLAASVPPFDMNWRTTVDEAAVMGGSNDPGPYDLYAVPGHPFSAPLMDTMSSYELSSIPMTPLQPMTMMSDPRHSEMMGSGLELEEALGLMPHHPDQ</sequence>
<name>A0AAV5WWI1_9BILA</name>
<feature type="non-terminal residue" evidence="1">
    <location>
        <position position="98"/>
    </location>
</feature>
<proteinExistence type="predicted"/>
<dbReference type="Proteomes" id="UP001432322">
    <property type="component" value="Unassembled WGS sequence"/>
</dbReference>
<comment type="caution">
    <text evidence="1">The sequence shown here is derived from an EMBL/GenBank/DDBJ whole genome shotgun (WGS) entry which is preliminary data.</text>
</comment>